<keyword evidence="5" id="KW-1185">Reference proteome</keyword>
<feature type="non-terminal residue" evidence="4">
    <location>
        <position position="1"/>
    </location>
</feature>
<dbReference type="EMBL" id="BMAR01000073">
    <property type="protein sequence ID" value="GFR52848.1"/>
    <property type="molecule type" value="Genomic_DNA"/>
</dbReference>
<dbReference type="GO" id="GO:0005524">
    <property type="term" value="F:ATP binding"/>
    <property type="evidence" value="ECO:0007669"/>
    <property type="project" value="InterPro"/>
</dbReference>
<protein>
    <recommendedName>
        <fullName evidence="3">SNF2 N-terminal domain-containing protein</fullName>
    </recommendedName>
</protein>
<proteinExistence type="predicted"/>
<evidence type="ECO:0000313" key="4">
    <source>
        <dbReference type="EMBL" id="GFR52848.1"/>
    </source>
</evidence>
<organism evidence="4 5">
    <name type="scientific">Astrephomene gubernaculifera</name>
    <dbReference type="NCBI Taxonomy" id="47775"/>
    <lineage>
        <taxon>Eukaryota</taxon>
        <taxon>Viridiplantae</taxon>
        <taxon>Chlorophyta</taxon>
        <taxon>core chlorophytes</taxon>
        <taxon>Chlorophyceae</taxon>
        <taxon>CS clade</taxon>
        <taxon>Chlamydomonadales</taxon>
        <taxon>Astrephomenaceae</taxon>
        <taxon>Astrephomene</taxon>
    </lineage>
</organism>
<feature type="domain" description="SNF2 N-terminal" evidence="3">
    <location>
        <begin position="71"/>
        <end position="173"/>
    </location>
</feature>
<feature type="non-terminal residue" evidence="4">
    <location>
        <position position="232"/>
    </location>
</feature>
<feature type="compositionally biased region" description="Gly residues" evidence="2">
    <location>
        <begin position="211"/>
        <end position="226"/>
    </location>
</feature>
<evidence type="ECO:0000256" key="1">
    <source>
        <dbReference type="ARBA" id="ARBA00022801"/>
    </source>
</evidence>
<keyword evidence="1" id="KW-0378">Hydrolase</keyword>
<dbReference type="GO" id="GO:0016787">
    <property type="term" value="F:hydrolase activity"/>
    <property type="evidence" value="ECO:0007669"/>
    <property type="project" value="UniProtKB-KW"/>
</dbReference>
<gene>
    <name evidence="4" type="ORF">Agub_g15477</name>
</gene>
<dbReference type="PANTHER" id="PTHR45766:SF5">
    <property type="entry name" value="SNF2 DOMAIN-CONTAINING PROTEIN _ HELICASE DOMAIN-CONTAINING PROTEIN _ HNH ENDONUCLEASE DOMAIN-CONTAINING PROTEIN"/>
    <property type="match status" value="1"/>
</dbReference>
<evidence type="ECO:0000259" key="3">
    <source>
        <dbReference type="Pfam" id="PF00176"/>
    </source>
</evidence>
<evidence type="ECO:0000313" key="5">
    <source>
        <dbReference type="Proteomes" id="UP001054857"/>
    </source>
</evidence>
<name>A0AAD3HTR8_9CHLO</name>
<dbReference type="Proteomes" id="UP001054857">
    <property type="component" value="Unassembled WGS sequence"/>
</dbReference>
<feature type="region of interest" description="Disordered" evidence="2">
    <location>
        <begin position="187"/>
        <end position="232"/>
    </location>
</feature>
<dbReference type="AlphaFoldDB" id="A0AAD3HTR8"/>
<sequence>DPALYFPLSCYERLLAPLPPHCSLFNAGSRIPEPVRLAYRGQFRPRASPDDISARLQRMPPSLRTALMPFQRQGVEFGLARGGRCLIADEMGVGKTVQAIALASCYEEEWPLLCIVPASLRLVWAEELEKWLPHIRPSHIHVIEGKANRLTGRVARGQALPRITITSYEMMRRLTCPACSKIRLAPPPPPAAVDKGDKTAGKGSASAADGVAGGRSVAGGGGGGGKAVCWGP</sequence>
<dbReference type="GO" id="GO:0004520">
    <property type="term" value="F:DNA endonuclease activity"/>
    <property type="evidence" value="ECO:0007669"/>
    <property type="project" value="TreeGrafter"/>
</dbReference>
<dbReference type="GO" id="GO:0043596">
    <property type="term" value="C:nuclear replication fork"/>
    <property type="evidence" value="ECO:0007669"/>
    <property type="project" value="TreeGrafter"/>
</dbReference>
<dbReference type="InterPro" id="IPR027417">
    <property type="entry name" value="P-loop_NTPase"/>
</dbReference>
<reference evidence="4 5" key="1">
    <citation type="journal article" date="2021" name="Sci. Rep.">
        <title>Genome sequencing of the multicellular alga Astrephomene provides insights into convergent evolution of germ-soma differentiation.</title>
        <authorList>
            <person name="Yamashita S."/>
            <person name="Yamamoto K."/>
            <person name="Matsuzaki R."/>
            <person name="Suzuki S."/>
            <person name="Yamaguchi H."/>
            <person name="Hirooka S."/>
            <person name="Minakuchi Y."/>
            <person name="Miyagishima S."/>
            <person name="Kawachi M."/>
            <person name="Toyoda A."/>
            <person name="Nozaki H."/>
        </authorList>
    </citation>
    <scope>NUCLEOTIDE SEQUENCE [LARGE SCALE GENOMIC DNA]</scope>
    <source>
        <strain evidence="4 5">NIES-4017</strain>
    </source>
</reference>
<dbReference type="SUPFAM" id="SSF52540">
    <property type="entry name" value="P-loop containing nucleoside triphosphate hydrolases"/>
    <property type="match status" value="1"/>
</dbReference>
<evidence type="ECO:0000256" key="2">
    <source>
        <dbReference type="SAM" id="MobiDB-lite"/>
    </source>
</evidence>
<dbReference type="GO" id="GO:0031297">
    <property type="term" value="P:replication fork processing"/>
    <property type="evidence" value="ECO:0007669"/>
    <property type="project" value="TreeGrafter"/>
</dbReference>
<feature type="compositionally biased region" description="Low complexity" evidence="2">
    <location>
        <begin position="201"/>
        <end position="210"/>
    </location>
</feature>
<accession>A0AAD3HTR8</accession>
<dbReference type="GO" id="GO:0006281">
    <property type="term" value="P:DNA repair"/>
    <property type="evidence" value="ECO:0007669"/>
    <property type="project" value="TreeGrafter"/>
</dbReference>
<dbReference type="Pfam" id="PF00176">
    <property type="entry name" value="SNF2-rel_dom"/>
    <property type="match status" value="1"/>
</dbReference>
<dbReference type="InterPro" id="IPR000330">
    <property type="entry name" value="SNF2_N"/>
</dbReference>
<comment type="caution">
    <text evidence="4">The sequence shown here is derived from an EMBL/GenBank/DDBJ whole genome shotgun (WGS) entry which is preliminary data.</text>
</comment>
<dbReference type="PANTHER" id="PTHR45766">
    <property type="entry name" value="DNA ANNEALING HELICASE AND ENDONUCLEASE ZRANB3 FAMILY MEMBER"/>
    <property type="match status" value="1"/>
</dbReference>
<dbReference type="InterPro" id="IPR038718">
    <property type="entry name" value="SNF2-like_sf"/>
</dbReference>
<dbReference type="Gene3D" id="3.40.50.10810">
    <property type="entry name" value="Tandem AAA-ATPase domain"/>
    <property type="match status" value="1"/>
</dbReference>